<organism evidence="2 3">
    <name type="scientific">Tannerella sp. oral taxon BU063 isolate Cell 2</name>
    <dbReference type="NCBI Taxonomy" id="1411148"/>
    <lineage>
        <taxon>Bacteria</taxon>
        <taxon>Pseudomonadati</taxon>
        <taxon>Bacteroidota</taxon>
        <taxon>Bacteroidia</taxon>
        <taxon>Bacteroidales</taxon>
        <taxon>Tannerellaceae</taxon>
        <taxon>Tannerella</taxon>
    </lineage>
</organism>
<name>W2C6C7_9BACT</name>
<dbReference type="Proteomes" id="UP000018837">
    <property type="component" value="Unassembled WGS sequence"/>
</dbReference>
<dbReference type="PATRIC" id="fig|1411148.3.peg.346"/>
<evidence type="ECO:0000313" key="2">
    <source>
        <dbReference type="EMBL" id="ETK02695.1"/>
    </source>
</evidence>
<evidence type="ECO:0000313" key="3">
    <source>
        <dbReference type="Proteomes" id="UP000018837"/>
    </source>
</evidence>
<evidence type="ECO:0000259" key="1">
    <source>
        <dbReference type="Pfam" id="PF04991"/>
    </source>
</evidence>
<dbReference type="EMBL" id="AYUF01000311">
    <property type="protein sequence ID" value="ETK02695.1"/>
    <property type="molecule type" value="Genomic_DNA"/>
</dbReference>
<protein>
    <recommendedName>
        <fullName evidence="1">LicD/FKTN/FKRP nucleotidyltransferase domain-containing protein</fullName>
    </recommendedName>
</protein>
<accession>W2C6C7</accession>
<comment type="caution">
    <text evidence="2">The sequence shown here is derived from an EMBL/GenBank/DDBJ whole genome shotgun (WGS) entry which is preliminary data.</text>
</comment>
<dbReference type="PANTHER" id="PTHR43404">
    <property type="entry name" value="LIPOPOLYSACCHARIDE CHOLINEPHOSPHOTRANSFERASE LICD"/>
    <property type="match status" value="1"/>
</dbReference>
<dbReference type="AlphaFoldDB" id="W2C6C7"/>
<gene>
    <name evidence="2" type="ORF">N425_02900</name>
</gene>
<dbReference type="InterPro" id="IPR007074">
    <property type="entry name" value="LicD/FKTN/FKRP_NTP_transf"/>
</dbReference>
<dbReference type="GO" id="GO:0009100">
    <property type="term" value="P:glycoprotein metabolic process"/>
    <property type="evidence" value="ECO:0007669"/>
    <property type="project" value="UniProtKB-ARBA"/>
</dbReference>
<sequence length="279" mass="31979">MRPIDIHECHRLLLDMAAILDRVCRENAIPYYMLGGTMLGAVRHGGFIPWDDDMDFGIPRDHFDRLRKLLDDVLRGTPYRLNTYHNSPNKINYLKMVDTRTCIRGAWETTDTGVNIDLFPLDRGPRVELLTRPFATYIHILLFVKDYKQLDASPRRGLKRLIADTLKRLPFRTDTLIAHIDRCILRHSRSGASRCINYFGHWRAREIFPADVFGAPVDYAFEDMTLSGVAHPDAYLAQLYGDYMQLPPPEKRLAHTDTIFWASTDGPCGGCEVGQIQEG</sequence>
<dbReference type="Pfam" id="PF04991">
    <property type="entry name" value="LicD"/>
    <property type="match status" value="1"/>
</dbReference>
<dbReference type="InterPro" id="IPR052942">
    <property type="entry name" value="LPS_cholinephosphotransferase"/>
</dbReference>
<dbReference type="PANTHER" id="PTHR43404:SF2">
    <property type="entry name" value="LIPOPOLYSACCHARIDE CHOLINEPHOSPHOTRANSFERASE LICD"/>
    <property type="match status" value="1"/>
</dbReference>
<proteinExistence type="predicted"/>
<feature type="domain" description="LicD/FKTN/FKRP nucleotidyltransferase" evidence="1">
    <location>
        <begin position="24"/>
        <end position="241"/>
    </location>
</feature>
<reference evidence="2 3" key="1">
    <citation type="submission" date="2013-11" db="EMBL/GenBank/DDBJ databases">
        <title>Single cell genomics of uncultured Tannerella BU063 (oral taxon 286).</title>
        <authorList>
            <person name="Beall C.J."/>
            <person name="Campbell A.G."/>
            <person name="Griffen A.L."/>
            <person name="Podar M."/>
            <person name="Leys E.J."/>
        </authorList>
    </citation>
    <scope>NUCLEOTIDE SEQUENCE [LARGE SCALE GENOMIC DNA]</scope>
    <source>
        <strain evidence="2">Cell 2</strain>
    </source>
</reference>